<dbReference type="PRINTS" id="PR01270">
    <property type="entry name" value="HDASUPER"/>
</dbReference>
<dbReference type="SUPFAM" id="SSF52768">
    <property type="entry name" value="Arginase/deacetylase"/>
    <property type="match status" value="1"/>
</dbReference>
<gene>
    <name evidence="4" type="ORF">C725_0900</name>
</gene>
<evidence type="ECO:0000256" key="1">
    <source>
        <dbReference type="ARBA" id="ARBA00005947"/>
    </source>
</evidence>
<name>M2U7F4_9SPHN</name>
<proteinExistence type="inferred from homology"/>
<dbReference type="InterPro" id="IPR023801">
    <property type="entry name" value="His_deacetylse_dom"/>
</dbReference>
<dbReference type="PANTHER" id="PTHR10625:SF19">
    <property type="entry name" value="HISTONE DEACETYLASE 12"/>
    <property type="match status" value="1"/>
</dbReference>
<evidence type="ECO:0000313" key="4">
    <source>
        <dbReference type="EMBL" id="EMD83928.1"/>
    </source>
</evidence>
<dbReference type="InterPro" id="IPR044150">
    <property type="entry name" value="HDAC_classIV"/>
</dbReference>
<dbReference type="EMBL" id="AMRV01000002">
    <property type="protein sequence ID" value="EMD83928.1"/>
    <property type="molecule type" value="Genomic_DNA"/>
</dbReference>
<keyword evidence="2" id="KW-0378">Hydrolase</keyword>
<reference evidence="4 5" key="1">
    <citation type="journal article" date="2013" name="Genome Announc.">
        <title>Draft Genome Sequence of Strain JLT2015T, Belonging to the Family Sphingomonadaceae of the Alphaproteobacteria.</title>
        <authorList>
            <person name="Tang K."/>
            <person name="Liu K."/>
            <person name="Li S."/>
            <person name="Jiao N."/>
        </authorList>
    </citation>
    <scope>NUCLEOTIDE SEQUENCE [LARGE SCALE GENOMIC DNA]</scope>
    <source>
        <strain evidence="4 5">JLT2015</strain>
    </source>
</reference>
<dbReference type="PANTHER" id="PTHR10625">
    <property type="entry name" value="HISTONE DEACETYLASE HDAC1-RELATED"/>
    <property type="match status" value="1"/>
</dbReference>
<dbReference type="Gene3D" id="3.40.800.20">
    <property type="entry name" value="Histone deacetylase domain"/>
    <property type="match status" value="1"/>
</dbReference>
<dbReference type="GO" id="GO:0016787">
    <property type="term" value="F:hydrolase activity"/>
    <property type="evidence" value="ECO:0007669"/>
    <property type="project" value="UniProtKB-KW"/>
</dbReference>
<comment type="caution">
    <text evidence="4">The sequence shown here is derived from an EMBL/GenBank/DDBJ whole genome shotgun (WGS) entry which is preliminary data.</text>
</comment>
<dbReference type="Pfam" id="PF00850">
    <property type="entry name" value="Hist_deacetyl"/>
    <property type="match status" value="1"/>
</dbReference>
<dbReference type="CDD" id="cd09993">
    <property type="entry name" value="HDAC_classIV"/>
    <property type="match status" value="1"/>
</dbReference>
<organism evidence="4 5">
    <name type="scientific">Pacificimonas flava</name>
    <dbReference type="NCBI Taxonomy" id="1234595"/>
    <lineage>
        <taxon>Bacteria</taxon>
        <taxon>Pseudomonadati</taxon>
        <taxon>Pseudomonadota</taxon>
        <taxon>Alphaproteobacteria</taxon>
        <taxon>Sphingomonadales</taxon>
        <taxon>Sphingosinicellaceae</taxon>
        <taxon>Pacificimonas</taxon>
    </lineage>
</organism>
<dbReference type="InterPro" id="IPR037138">
    <property type="entry name" value="His_deacetylse_dom_sf"/>
</dbReference>
<protein>
    <submittedName>
        <fullName evidence="4">Histone deacetylase family protein</fullName>
    </submittedName>
</protein>
<dbReference type="InterPro" id="IPR000286">
    <property type="entry name" value="HDACs"/>
</dbReference>
<evidence type="ECO:0000259" key="3">
    <source>
        <dbReference type="Pfam" id="PF00850"/>
    </source>
</evidence>
<dbReference type="AlphaFoldDB" id="M2U7F4"/>
<evidence type="ECO:0000313" key="5">
    <source>
        <dbReference type="Proteomes" id="UP000011717"/>
    </source>
</evidence>
<dbReference type="Proteomes" id="UP000011717">
    <property type="component" value="Unassembled WGS sequence"/>
</dbReference>
<accession>M2U7F4</accession>
<keyword evidence="5" id="KW-1185">Reference proteome</keyword>
<feature type="domain" description="Histone deacetylase" evidence="3">
    <location>
        <begin position="27"/>
        <end position="283"/>
    </location>
</feature>
<dbReference type="GO" id="GO:0004407">
    <property type="term" value="F:histone deacetylase activity"/>
    <property type="evidence" value="ECO:0007669"/>
    <property type="project" value="InterPro"/>
</dbReference>
<evidence type="ECO:0000256" key="2">
    <source>
        <dbReference type="ARBA" id="ARBA00022801"/>
    </source>
</evidence>
<comment type="similarity">
    <text evidence="1">Belongs to the histone deacetylase family.</text>
</comment>
<dbReference type="InterPro" id="IPR023696">
    <property type="entry name" value="Ureohydrolase_dom_sf"/>
</dbReference>
<sequence length="328" mass="34546">MSVMPFALVHHPDYVAPLPAGSSFPMNKYALLLTALDDYGADYEVVEPLPMPPVWIAAVHEPDYVEAVLTQTVSRDVQRRIGFPVTERVARRSSLSTGGTYLAAKIALAGGFAANGAGGSHHALPATGAGYCVFNDLAVAANRLIAEGLAGRIMIIDLDVHQGDGTAVMLAGRPEIFTYSAHAERNFPVRKARSTLDVPLPDGLGDTGYLDMLDRTLAPAFQEFAPDLVLYQAGVDPYEGDRLGRLALSDPGLIARDVYVRDLCAAAGVPLASVLGGGYAADSGRMELARRHARSVMTLAGIAVDAYPGSETIRDGSKSFFAAGTAGS</sequence>
<dbReference type="GO" id="GO:0040029">
    <property type="term" value="P:epigenetic regulation of gene expression"/>
    <property type="evidence" value="ECO:0007669"/>
    <property type="project" value="TreeGrafter"/>
</dbReference>